<dbReference type="InterPro" id="IPR036856">
    <property type="entry name" value="Ald_Oxase/Xan_DH_a/b_sf"/>
</dbReference>
<dbReference type="AlphaFoldDB" id="A0A0P9SXQ6"/>
<dbReference type="Pfam" id="PF20256">
    <property type="entry name" value="MoCoBD_2"/>
    <property type="match status" value="1"/>
</dbReference>
<dbReference type="Pfam" id="PF02738">
    <property type="entry name" value="MoCoBD_1"/>
    <property type="match status" value="1"/>
</dbReference>
<feature type="domain" description="Aldehyde oxidase/xanthine dehydrogenase a/b hammerhead" evidence="4">
    <location>
        <begin position="22"/>
        <end position="141"/>
    </location>
</feature>
<dbReference type="InterPro" id="IPR000674">
    <property type="entry name" value="Ald_Oxase/Xan_DH_a/b"/>
</dbReference>
<dbReference type="SUPFAM" id="SSF56003">
    <property type="entry name" value="Molybdenum cofactor-binding domain"/>
    <property type="match status" value="1"/>
</dbReference>
<sequence>MLMSENIIGMPQRRIDGGKKVSGEARYAADHPMGKMLYAYGVYSTIANGRVVAIKDQQAKAMPGVVDIFHHDNFPSLHRTPNTKLSFAKMLSASKADEHRLPFEDDRVYYPGQFVALVVAESFEQARAAAYRVTVEYDERPAVKDLDEGMRVNGALDGGAGHNRGKPDSAFDGAQVKVDQTYTTPVEVHNPMEMHASTAWWQDGKLFVYESTQGVVNHRNLLANVFDLSPDRVEVRAPFIGSGFGGKLWPWPHSVAACAAARVTGRPVQLVLPRAQMFTTVGHRPETRQRLRLATDASGKLVSIRHESFNNTSMLDDYTENCGGVTKSLYACDNVLVSHKISPINRGTPTSMRAPGAAPGLFALESAIDEMALASGMDPLAFRKLNLADKDQSVGLPWSSNHLPEAIDKAAERFGWHARKADIGSMREGDEIIGYGMGACNWEAYQVPTDDAVFAGQDAESIKVENGQLVMGEQRVGFADVLNRQRLSRAEGNFQSGMPEAGKYSFRSFGVHFVEVRWDPGISSLRVSRVVSAIDMGKVVSPLAARNQVEGAIVMGIGMALFEAGEYDPRSGMPVNNNYAEYVVPVHADQPDIDVMLLDYPDYNLGEFGARGIGEIGVAGLAAAVANAVYHATGKRVRSLPISKEKLMAGL</sequence>
<protein>
    <submittedName>
        <fullName evidence="5">Aldehyde oxidase and xanthine dehydrogenase family protein</fullName>
    </submittedName>
</protein>
<dbReference type="Pfam" id="PF01315">
    <property type="entry name" value="Ald_Xan_dh_C"/>
    <property type="match status" value="1"/>
</dbReference>
<comment type="caution">
    <text evidence="5">The sequence shown here is derived from an EMBL/GenBank/DDBJ whole genome shotgun (WGS) entry which is preliminary data.</text>
</comment>
<evidence type="ECO:0000259" key="4">
    <source>
        <dbReference type="SMART" id="SM01008"/>
    </source>
</evidence>
<gene>
    <name evidence="5" type="ORF">ALO68_05123</name>
</gene>
<evidence type="ECO:0000313" key="5">
    <source>
        <dbReference type="EMBL" id="KPX48409.1"/>
    </source>
</evidence>
<keyword evidence="3" id="KW-0560">Oxidoreductase</keyword>
<dbReference type="PANTHER" id="PTHR11908:SF132">
    <property type="entry name" value="ALDEHYDE OXIDASE 1-RELATED"/>
    <property type="match status" value="1"/>
</dbReference>
<dbReference type="Gene3D" id="3.90.1170.50">
    <property type="entry name" value="Aldehyde oxidase/xanthine dehydrogenase, a/b hammerhead"/>
    <property type="match status" value="1"/>
</dbReference>
<dbReference type="PATRIC" id="fig|251654.3.peg.2868"/>
<comment type="similarity">
    <text evidence="1">Belongs to the xanthine dehydrogenase family.</text>
</comment>
<dbReference type="EMBL" id="LJQM01000043">
    <property type="protein sequence ID" value="KPX48409.1"/>
    <property type="molecule type" value="Genomic_DNA"/>
</dbReference>
<proteinExistence type="inferred from homology"/>
<keyword evidence="2" id="KW-0500">Molybdenum</keyword>
<dbReference type="InterPro" id="IPR046867">
    <property type="entry name" value="AldOxase/xan_DH_MoCoBD2"/>
</dbReference>
<dbReference type="SUPFAM" id="SSF54665">
    <property type="entry name" value="CO dehydrogenase molybdoprotein N-domain-like"/>
    <property type="match status" value="1"/>
</dbReference>
<dbReference type="Proteomes" id="UP000050557">
    <property type="component" value="Unassembled WGS sequence"/>
</dbReference>
<dbReference type="GO" id="GO:0016491">
    <property type="term" value="F:oxidoreductase activity"/>
    <property type="evidence" value="ECO:0007669"/>
    <property type="project" value="UniProtKB-KW"/>
</dbReference>
<evidence type="ECO:0000256" key="2">
    <source>
        <dbReference type="ARBA" id="ARBA00022505"/>
    </source>
</evidence>
<dbReference type="InterPro" id="IPR008274">
    <property type="entry name" value="AldOxase/xan_DH_MoCoBD1"/>
</dbReference>
<dbReference type="SMART" id="SM01008">
    <property type="entry name" value="Ald_Xan_dh_C"/>
    <property type="match status" value="1"/>
</dbReference>
<reference evidence="5 6" key="1">
    <citation type="submission" date="2015-09" db="EMBL/GenBank/DDBJ databases">
        <title>Genome announcement of multiple Pseudomonas syringae strains.</title>
        <authorList>
            <person name="Thakur S."/>
            <person name="Wang P.W."/>
            <person name="Gong Y."/>
            <person name="Weir B.S."/>
            <person name="Guttman D.S."/>
        </authorList>
    </citation>
    <scope>NUCLEOTIDE SEQUENCE [LARGE SCALE GENOMIC DNA]</scope>
    <source>
        <strain evidence="5 6">ICMP4531</strain>
    </source>
</reference>
<name>A0A0P9SXQ6_9PSED</name>
<evidence type="ECO:0000313" key="6">
    <source>
        <dbReference type="Proteomes" id="UP000050557"/>
    </source>
</evidence>
<dbReference type="InterPro" id="IPR016208">
    <property type="entry name" value="Ald_Oxase/xanthine_DH-like"/>
</dbReference>
<dbReference type="Gene3D" id="3.30.365.10">
    <property type="entry name" value="Aldehyde oxidase/xanthine dehydrogenase, molybdopterin binding domain"/>
    <property type="match status" value="4"/>
</dbReference>
<accession>A0A0P9SXQ6</accession>
<evidence type="ECO:0000256" key="3">
    <source>
        <dbReference type="ARBA" id="ARBA00023002"/>
    </source>
</evidence>
<evidence type="ECO:0000256" key="1">
    <source>
        <dbReference type="ARBA" id="ARBA00006849"/>
    </source>
</evidence>
<organism evidence="5 6">
    <name type="scientific">Pseudomonas syringae pv. helianthi</name>
    <dbReference type="NCBI Taxonomy" id="251654"/>
    <lineage>
        <taxon>Bacteria</taxon>
        <taxon>Pseudomonadati</taxon>
        <taxon>Pseudomonadota</taxon>
        <taxon>Gammaproteobacteria</taxon>
        <taxon>Pseudomonadales</taxon>
        <taxon>Pseudomonadaceae</taxon>
        <taxon>Pseudomonas</taxon>
    </lineage>
</organism>
<dbReference type="GO" id="GO:0005506">
    <property type="term" value="F:iron ion binding"/>
    <property type="evidence" value="ECO:0007669"/>
    <property type="project" value="InterPro"/>
</dbReference>
<dbReference type="InterPro" id="IPR037165">
    <property type="entry name" value="AldOxase/xan_DH_Mopterin-bd_sf"/>
</dbReference>
<dbReference type="PANTHER" id="PTHR11908">
    <property type="entry name" value="XANTHINE DEHYDROGENASE"/>
    <property type="match status" value="1"/>
</dbReference>